<accession>A0ABU4WYL9</accession>
<feature type="domain" description="Glyoxalase/fosfomycin resistance/dioxygenase" evidence="1">
    <location>
        <begin position="3"/>
        <end position="101"/>
    </location>
</feature>
<dbReference type="Proteomes" id="UP001272097">
    <property type="component" value="Unassembled WGS sequence"/>
</dbReference>
<dbReference type="InterPro" id="IPR004360">
    <property type="entry name" value="Glyas_Fos-R_dOase_dom"/>
</dbReference>
<organism evidence="2 3">
    <name type="scientific">Mesorhizobium australafricanum</name>
    <dbReference type="NCBI Taxonomy" id="3072311"/>
    <lineage>
        <taxon>Bacteria</taxon>
        <taxon>Pseudomonadati</taxon>
        <taxon>Pseudomonadota</taxon>
        <taxon>Alphaproteobacteria</taxon>
        <taxon>Hyphomicrobiales</taxon>
        <taxon>Phyllobacteriaceae</taxon>
        <taxon>Mesorhizobium</taxon>
    </lineage>
</organism>
<comment type="caution">
    <text evidence="2">The sequence shown here is derived from an EMBL/GenBank/DDBJ whole genome shotgun (WGS) entry which is preliminary data.</text>
</comment>
<dbReference type="RefSeq" id="WP_320215115.1">
    <property type="nucleotide sequence ID" value="NZ_JAVIIS010000021.1"/>
</dbReference>
<evidence type="ECO:0000259" key="1">
    <source>
        <dbReference type="Pfam" id="PF00903"/>
    </source>
</evidence>
<keyword evidence="3" id="KW-1185">Reference proteome</keyword>
<sequence length="121" mass="13491">MISFVTIFAHDIERTADIYRLLGFEFATEQHDSGPTHLAYTSGAMVLEIYPGKDVVSPGIMIGVNVADLDHVRARVLAAGIPVWRDVEPRLRRMIVKDPEGRSIFVRETLPTTEDGHALPH</sequence>
<evidence type="ECO:0000313" key="2">
    <source>
        <dbReference type="EMBL" id="MDX8441162.1"/>
    </source>
</evidence>
<evidence type="ECO:0000313" key="3">
    <source>
        <dbReference type="Proteomes" id="UP001272097"/>
    </source>
</evidence>
<protein>
    <recommendedName>
        <fullName evidence="1">Glyoxalase/fosfomycin resistance/dioxygenase domain-containing protein</fullName>
    </recommendedName>
</protein>
<dbReference type="Gene3D" id="3.10.180.10">
    <property type="entry name" value="2,3-Dihydroxybiphenyl 1,2-Dioxygenase, domain 1"/>
    <property type="match status" value="1"/>
</dbReference>
<dbReference type="SUPFAM" id="SSF54593">
    <property type="entry name" value="Glyoxalase/Bleomycin resistance protein/Dihydroxybiphenyl dioxygenase"/>
    <property type="match status" value="1"/>
</dbReference>
<reference evidence="2 3" key="1">
    <citation type="submission" date="2023-08" db="EMBL/GenBank/DDBJ databases">
        <title>Implementing the SeqCode for naming new Mesorhizobium species isolated from Vachellia karroo root nodules.</title>
        <authorList>
            <person name="Van Lill M."/>
        </authorList>
    </citation>
    <scope>NUCLEOTIDE SEQUENCE [LARGE SCALE GENOMIC DNA]</scope>
    <source>
        <strain evidence="2 3">VK3E</strain>
    </source>
</reference>
<dbReference type="EMBL" id="JAVIIS010000021">
    <property type="protein sequence ID" value="MDX8441162.1"/>
    <property type="molecule type" value="Genomic_DNA"/>
</dbReference>
<dbReference type="InterPro" id="IPR029068">
    <property type="entry name" value="Glyas_Bleomycin-R_OHBP_Dase"/>
</dbReference>
<name>A0ABU4WYL9_9HYPH</name>
<dbReference type="Pfam" id="PF00903">
    <property type="entry name" value="Glyoxalase"/>
    <property type="match status" value="1"/>
</dbReference>
<gene>
    <name evidence="2" type="ORF">RFM51_16330</name>
</gene>
<proteinExistence type="predicted"/>